<proteinExistence type="predicted"/>
<name>A0A2J8S1H2_PONAB</name>
<dbReference type="EMBL" id="NDHI03003626">
    <property type="protein sequence ID" value="PNJ14600.1"/>
    <property type="molecule type" value="Genomic_DNA"/>
</dbReference>
<dbReference type="AlphaFoldDB" id="A0A2J8S1H2"/>
<organism evidence="1">
    <name type="scientific">Pongo abelii</name>
    <name type="common">Sumatran orangutan</name>
    <name type="synonym">Pongo pygmaeus abelii</name>
    <dbReference type="NCBI Taxonomy" id="9601"/>
    <lineage>
        <taxon>Eukaryota</taxon>
        <taxon>Metazoa</taxon>
        <taxon>Chordata</taxon>
        <taxon>Craniata</taxon>
        <taxon>Vertebrata</taxon>
        <taxon>Euteleostomi</taxon>
        <taxon>Mammalia</taxon>
        <taxon>Eutheria</taxon>
        <taxon>Euarchontoglires</taxon>
        <taxon>Primates</taxon>
        <taxon>Haplorrhini</taxon>
        <taxon>Catarrhini</taxon>
        <taxon>Hominidae</taxon>
        <taxon>Pongo</taxon>
    </lineage>
</organism>
<sequence>MAAIYLSRGFFSREPICPFEEKTEVERMVEDYLANGYQHLSGICSVLRSVLHRHQWDRKSS</sequence>
<evidence type="ECO:0000313" key="1">
    <source>
        <dbReference type="EMBL" id="PNJ14600.1"/>
    </source>
</evidence>
<reference evidence="1" key="1">
    <citation type="submission" date="2017-12" db="EMBL/GenBank/DDBJ databases">
        <title>High-resolution comparative analysis of great ape genomes.</title>
        <authorList>
            <person name="Pollen A."/>
            <person name="Hastie A."/>
            <person name="Hormozdiari F."/>
            <person name="Dougherty M."/>
            <person name="Liu R."/>
            <person name="Chaisson M."/>
            <person name="Hoppe E."/>
            <person name="Hill C."/>
            <person name="Pang A."/>
            <person name="Hillier L."/>
            <person name="Baker C."/>
            <person name="Armstrong J."/>
            <person name="Shendure J."/>
            <person name="Paten B."/>
            <person name="Wilson R."/>
            <person name="Chao H."/>
            <person name="Schneider V."/>
            <person name="Ventura M."/>
            <person name="Kronenberg Z."/>
            <person name="Murali S."/>
            <person name="Gordon D."/>
            <person name="Cantsilieris S."/>
            <person name="Munson K."/>
            <person name="Nelson B."/>
            <person name="Raja A."/>
            <person name="Underwood J."/>
            <person name="Diekhans M."/>
            <person name="Fiddes I."/>
            <person name="Haussler D."/>
            <person name="Eichler E."/>
        </authorList>
    </citation>
    <scope>NUCLEOTIDE SEQUENCE [LARGE SCALE GENOMIC DNA]</scope>
    <source>
        <strain evidence="1">Susie</strain>
    </source>
</reference>
<comment type="caution">
    <text evidence="1">The sequence shown here is derived from an EMBL/GenBank/DDBJ whole genome shotgun (WGS) entry which is preliminary data.</text>
</comment>
<protein>
    <submittedName>
        <fullName evidence="1">ZNF561 isoform 10</fullName>
    </submittedName>
</protein>
<gene>
    <name evidence="1" type="ORF">CR201_G0047171</name>
</gene>
<accession>A0A2J8S1H2</accession>